<dbReference type="Pfam" id="PF07715">
    <property type="entry name" value="Plug"/>
    <property type="match status" value="1"/>
</dbReference>
<evidence type="ECO:0000256" key="11">
    <source>
        <dbReference type="PROSITE-ProRule" id="PRU01360"/>
    </source>
</evidence>
<evidence type="ECO:0000256" key="6">
    <source>
        <dbReference type="ARBA" id="ARBA00022729"/>
    </source>
</evidence>
<dbReference type="PROSITE" id="PS52016">
    <property type="entry name" value="TONB_DEPENDENT_REC_3"/>
    <property type="match status" value="1"/>
</dbReference>
<dbReference type="GO" id="GO:0009279">
    <property type="term" value="C:cell outer membrane"/>
    <property type="evidence" value="ECO:0007669"/>
    <property type="project" value="UniProtKB-SubCell"/>
</dbReference>
<keyword evidence="7 12" id="KW-0798">TonB box</keyword>
<dbReference type="OrthoDB" id="9764669at2"/>
<dbReference type="GO" id="GO:0015232">
    <property type="term" value="F:heme transmembrane transporter activity"/>
    <property type="evidence" value="ECO:0007669"/>
    <property type="project" value="InterPro"/>
</dbReference>
<evidence type="ECO:0000256" key="10">
    <source>
        <dbReference type="ARBA" id="ARBA00023237"/>
    </source>
</evidence>
<evidence type="ECO:0000256" key="8">
    <source>
        <dbReference type="ARBA" id="ARBA00023136"/>
    </source>
</evidence>
<dbReference type="PROSITE" id="PS00430">
    <property type="entry name" value="TONB_DEPENDENT_REC_1"/>
    <property type="match status" value="1"/>
</dbReference>
<accession>A0A1I1PSR6</accession>
<keyword evidence="3 11" id="KW-0813">Transport</keyword>
<dbReference type="InterPro" id="IPR010949">
    <property type="entry name" value="TonB_Hb/transfer/lactofer_rcpt"/>
</dbReference>
<organism evidence="16 17">
    <name type="scientific">Pseudoalteromonas denitrificans DSM 6059</name>
    <dbReference type="NCBI Taxonomy" id="1123010"/>
    <lineage>
        <taxon>Bacteria</taxon>
        <taxon>Pseudomonadati</taxon>
        <taxon>Pseudomonadota</taxon>
        <taxon>Gammaproteobacteria</taxon>
        <taxon>Alteromonadales</taxon>
        <taxon>Pseudoalteromonadaceae</taxon>
        <taxon>Pseudoalteromonas</taxon>
    </lineage>
</organism>
<dbReference type="AlphaFoldDB" id="A0A1I1PSR6"/>
<evidence type="ECO:0000256" key="1">
    <source>
        <dbReference type="ARBA" id="ARBA00004571"/>
    </source>
</evidence>
<dbReference type="PANTHER" id="PTHR30069:SF29">
    <property type="entry name" value="HEMOGLOBIN AND HEMOGLOBIN-HAPTOGLOBIN-BINDING PROTEIN 1-RELATED"/>
    <property type="match status" value="1"/>
</dbReference>
<feature type="domain" description="TonB-dependent receptor plug" evidence="15">
    <location>
        <begin position="51"/>
        <end position="159"/>
    </location>
</feature>
<dbReference type="InterPro" id="IPR011276">
    <property type="entry name" value="TonB_haem/Hb_rcpt"/>
</dbReference>
<dbReference type="InterPro" id="IPR039426">
    <property type="entry name" value="TonB-dep_rcpt-like"/>
</dbReference>
<dbReference type="GO" id="GO:0044718">
    <property type="term" value="P:siderophore transmembrane transport"/>
    <property type="evidence" value="ECO:0007669"/>
    <property type="project" value="TreeGrafter"/>
</dbReference>
<sequence length="728" mass="81298">MFNPNPAVIALAVSAALFSAHNNAKEQKITDTLNDLETIVVSASRTEKLLKDVAGSISVITSDDIENQAVNDMSQLFKYDPSVQVTGDVGGAQNIVVRGMGSDRILMIKDGMRMNEGYGANGLNDIVGRGFIETDILKQVEVAKGAYSSLYGADALGGIVVFTTKDASDYLAEGETISGKLKAGYFDLSSQSSIAGTFALRNGDFEHLFNVSTRSGEEEQNYNETKSPFDIDSNSFFYKGKYNLNETDFISFTADIWQQESKGDSADGLLTYFRPLATFGYQIVDENAKSTKGVDSFQLRYQSATPTTWYDFLNVSIYHNETQQDDVEYSQLDINAPMFGVIEIRDMWKTGGYNQKTLGFISHASKEIYENHTLGFGLDIETTQSSRDVIEYREVAGDTTKDVTTQKFPKNDVLRTGIYINDEIKLIDNQLIVTAGMRFDKYEMDPNGALKSTGETFLKVDDQDTTFNLGALFHINDVLDIYSQYGQGFKVPAYDLAYVEHYNQPTSEYIYEVIPSEDLAPEKSDTYELGLRGRIENLAFTSAIFYNKFTDFLSTELMSHETVNNQDGSFSHIHDKFQYRNLKSVTIKGAEFGITYYANDYVSVFANAAYQDGKDNETDLYLSSINPLSGTLGVTFEVNNFSSDLVLNWAKRMTKVNEGQAQSPGYGSLDWLVNYQLTDEIKMNASINNVFDSEYARYSKINGHAVDTDISNIAEPGRHFAMSMSYQF</sequence>
<comment type="similarity">
    <text evidence="2">Belongs to the TonB-dependent receptor family. Hemoglobin/haptoglobin binding protein subfamily.</text>
</comment>
<dbReference type="NCBIfam" id="TIGR01786">
    <property type="entry name" value="TonB-hemlactrns"/>
    <property type="match status" value="1"/>
</dbReference>
<gene>
    <name evidence="16" type="ORF">SAMN02745724_03577</name>
</gene>
<dbReference type="PANTHER" id="PTHR30069">
    <property type="entry name" value="TONB-DEPENDENT OUTER MEMBRANE RECEPTOR"/>
    <property type="match status" value="1"/>
</dbReference>
<dbReference type="InterPro" id="IPR000531">
    <property type="entry name" value="Beta-barrel_TonB"/>
</dbReference>
<comment type="subcellular location">
    <subcellularLocation>
        <location evidence="1 11">Cell outer membrane</location>
        <topology evidence="1 11">Multi-pass membrane protein</topology>
    </subcellularLocation>
</comment>
<dbReference type="InterPro" id="IPR012910">
    <property type="entry name" value="Plug_dom"/>
</dbReference>
<feature type="short sequence motif" description="TonB C-terminal box" evidence="13">
    <location>
        <begin position="711"/>
        <end position="728"/>
    </location>
</feature>
<evidence type="ECO:0000256" key="7">
    <source>
        <dbReference type="ARBA" id="ARBA00023077"/>
    </source>
</evidence>
<reference evidence="16 17" key="1">
    <citation type="submission" date="2016-10" db="EMBL/GenBank/DDBJ databases">
        <authorList>
            <person name="de Groot N.N."/>
        </authorList>
    </citation>
    <scope>NUCLEOTIDE SEQUENCE [LARGE SCALE GENOMIC DNA]</scope>
    <source>
        <strain evidence="16 17">DSM 6059</strain>
    </source>
</reference>
<keyword evidence="8 11" id="KW-0472">Membrane</keyword>
<dbReference type="GO" id="GO:0015344">
    <property type="term" value="F:siderophore uptake transmembrane transporter activity"/>
    <property type="evidence" value="ECO:0007669"/>
    <property type="project" value="TreeGrafter"/>
</dbReference>
<dbReference type="InterPro" id="IPR036942">
    <property type="entry name" value="Beta-barrel_TonB_sf"/>
</dbReference>
<evidence type="ECO:0000313" key="17">
    <source>
        <dbReference type="Proteomes" id="UP000198862"/>
    </source>
</evidence>
<feature type="short sequence motif" description="TonB box" evidence="12">
    <location>
        <begin position="38"/>
        <end position="44"/>
    </location>
</feature>
<dbReference type="EMBL" id="FOLO01000034">
    <property type="protein sequence ID" value="SFD12722.1"/>
    <property type="molecule type" value="Genomic_DNA"/>
</dbReference>
<keyword evidence="9 16" id="KW-0675">Receptor</keyword>
<evidence type="ECO:0000256" key="4">
    <source>
        <dbReference type="ARBA" id="ARBA00022452"/>
    </source>
</evidence>
<dbReference type="RefSeq" id="WP_091987579.1">
    <property type="nucleotide sequence ID" value="NZ_FOLO01000034.1"/>
</dbReference>
<dbReference type="Pfam" id="PF00593">
    <property type="entry name" value="TonB_dep_Rec_b-barrel"/>
    <property type="match status" value="1"/>
</dbReference>
<keyword evidence="4 11" id="KW-1134">Transmembrane beta strand</keyword>
<dbReference type="Gene3D" id="2.40.170.20">
    <property type="entry name" value="TonB-dependent receptor, beta-barrel domain"/>
    <property type="match status" value="1"/>
</dbReference>
<evidence type="ECO:0000256" key="2">
    <source>
        <dbReference type="ARBA" id="ARBA00008143"/>
    </source>
</evidence>
<evidence type="ECO:0000256" key="5">
    <source>
        <dbReference type="ARBA" id="ARBA00022692"/>
    </source>
</evidence>
<evidence type="ECO:0000256" key="9">
    <source>
        <dbReference type="ARBA" id="ARBA00023170"/>
    </source>
</evidence>
<evidence type="ECO:0000259" key="14">
    <source>
        <dbReference type="Pfam" id="PF00593"/>
    </source>
</evidence>
<keyword evidence="5 11" id="KW-0812">Transmembrane</keyword>
<dbReference type="PROSITE" id="PS01156">
    <property type="entry name" value="TONB_DEPENDENT_REC_2"/>
    <property type="match status" value="1"/>
</dbReference>
<feature type="domain" description="TonB-dependent receptor-like beta-barrel" evidence="14">
    <location>
        <begin position="263"/>
        <end position="690"/>
    </location>
</feature>
<name>A0A1I1PSR6_9GAMM</name>
<keyword evidence="10 11" id="KW-0998">Cell outer membrane</keyword>
<evidence type="ECO:0000256" key="12">
    <source>
        <dbReference type="PROSITE-ProRule" id="PRU10143"/>
    </source>
</evidence>
<dbReference type="Proteomes" id="UP000198862">
    <property type="component" value="Unassembled WGS sequence"/>
</dbReference>
<dbReference type="NCBIfam" id="TIGR01785">
    <property type="entry name" value="TonB-hemin"/>
    <property type="match status" value="1"/>
</dbReference>
<evidence type="ECO:0000259" key="15">
    <source>
        <dbReference type="Pfam" id="PF07715"/>
    </source>
</evidence>
<protein>
    <submittedName>
        <fullName evidence="16">Hemoglobin/transferrin/lactoferrin receptor protein</fullName>
    </submittedName>
</protein>
<dbReference type="InterPro" id="IPR010916">
    <property type="entry name" value="TonB_box_CS"/>
</dbReference>
<keyword evidence="17" id="KW-1185">Reference proteome</keyword>
<dbReference type="InterPro" id="IPR037066">
    <property type="entry name" value="Plug_dom_sf"/>
</dbReference>
<evidence type="ECO:0000256" key="3">
    <source>
        <dbReference type="ARBA" id="ARBA00022448"/>
    </source>
</evidence>
<dbReference type="SUPFAM" id="SSF56935">
    <property type="entry name" value="Porins"/>
    <property type="match status" value="1"/>
</dbReference>
<evidence type="ECO:0000313" key="16">
    <source>
        <dbReference type="EMBL" id="SFD12722.1"/>
    </source>
</evidence>
<proteinExistence type="inferred from homology"/>
<keyword evidence="6" id="KW-0732">Signal</keyword>
<dbReference type="InterPro" id="IPR010917">
    <property type="entry name" value="TonB_rcpt_CS"/>
</dbReference>
<dbReference type="CDD" id="cd01347">
    <property type="entry name" value="ligand_gated_channel"/>
    <property type="match status" value="1"/>
</dbReference>
<evidence type="ECO:0000256" key="13">
    <source>
        <dbReference type="PROSITE-ProRule" id="PRU10144"/>
    </source>
</evidence>
<dbReference type="Gene3D" id="2.170.130.10">
    <property type="entry name" value="TonB-dependent receptor, plug domain"/>
    <property type="match status" value="1"/>
</dbReference>
<dbReference type="STRING" id="1123010.SAMN02745724_03577"/>